<dbReference type="AlphaFoldDB" id="A0A0B7AT82"/>
<sequence>EDFILACVSPVSAMVTLVSVTHKLEYAGIVDITQKEITVIAALVVTLVMPPVDLPLIVRNVPAH</sequence>
<proteinExistence type="predicted"/>
<evidence type="ECO:0000313" key="1">
    <source>
        <dbReference type="EMBL" id="CEK84058.1"/>
    </source>
</evidence>
<protein>
    <submittedName>
        <fullName evidence="1">Uncharacterized protein</fullName>
    </submittedName>
</protein>
<reference evidence="1" key="1">
    <citation type="submission" date="2014-12" db="EMBL/GenBank/DDBJ databases">
        <title>Insight into the proteome of Arion vulgaris.</title>
        <authorList>
            <person name="Aradska J."/>
            <person name="Bulat T."/>
            <person name="Smidak R."/>
            <person name="Sarate P."/>
            <person name="Gangsoo J."/>
            <person name="Sialana F."/>
            <person name="Bilban M."/>
            <person name="Lubec G."/>
        </authorList>
    </citation>
    <scope>NUCLEOTIDE SEQUENCE</scope>
    <source>
        <tissue evidence="1">Skin</tissue>
    </source>
</reference>
<organism evidence="1">
    <name type="scientific">Arion vulgaris</name>
    <dbReference type="NCBI Taxonomy" id="1028688"/>
    <lineage>
        <taxon>Eukaryota</taxon>
        <taxon>Metazoa</taxon>
        <taxon>Spiralia</taxon>
        <taxon>Lophotrochozoa</taxon>
        <taxon>Mollusca</taxon>
        <taxon>Gastropoda</taxon>
        <taxon>Heterobranchia</taxon>
        <taxon>Euthyneura</taxon>
        <taxon>Panpulmonata</taxon>
        <taxon>Eupulmonata</taxon>
        <taxon>Stylommatophora</taxon>
        <taxon>Helicina</taxon>
        <taxon>Arionoidea</taxon>
        <taxon>Arionidae</taxon>
        <taxon>Arion</taxon>
    </lineage>
</organism>
<accession>A0A0B7AT82</accession>
<dbReference type="EMBL" id="HACG01037193">
    <property type="protein sequence ID" value="CEK84058.1"/>
    <property type="molecule type" value="Transcribed_RNA"/>
</dbReference>
<name>A0A0B7AT82_9EUPU</name>
<gene>
    <name evidence="1" type="primary">ORF140419</name>
</gene>
<feature type="non-terminal residue" evidence="1">
    <location>
        <position position="1"/>
    </location>
</feature>